<comment type="caution">
    <text evidence="1">The sequence shown here is derived from an EMBL/GenBank/DDBJ whole genome shotgun (WGS) entry which is preliminary data.</text>
</comment>
<dbReference type="AlphaFoldDB" id="A0A838Y1H8"/>
<sequence length="105" mass="12360">MNIDAAKVRRESIRWYLVLATYNARPNEITEDVIQQTMRAIIPDVSPLEVRKELDYLESRAMVKLRKEPSGRWWADITRYGVDLAEYTIDCQPGIARPAMYWENK</sequence>
<organism evidence="1 2">
    <name type="scientific">Aquitalea aquatica</name>
    <dbReference type="NCBI Taxonomy" id="3044273"/>
    <lineage>
        <taxon>Bacteria</taxon>
        <taxon>Pseudomonadati</taxon>
        <taxon>Pseudomonadota</taxon>
        <taxon>Betaproteobacteria</taxon>
        <taxon>Neisseriales</taxon>
        <taxon>Chromobacteriaceae</taxon>
        <taxon>Aquitalea</taxon>
    </lineage>
</organism>
<dbReference type="Proteomes" id="UP000545606">
    <property type="component" value="Unassembled WGS sequence"/>
</dbReference>
<name>A0A838Y1H8_9NEIS</name>
<protein>
    <recommendedName>
        <fullName evidence="3">Phage protein</fullName>
    </recommendedName>
</protein>
<keyword evidence="2" id="KW-1185">Reference proteome</keyword>
<gene>
    <name evidence="1" type="ORF">H2Z84_05055</name>
</gene>
<reference evidence="1 2" key="1">
    <citation type="submission" date="2020-07" db="EMBL/GenBank/DDBJ databases">
        <title>Draft genome sequence of violacein-producing bacteria and related species.</title>
        <authorList>
            <person name="Wilson H.S."/>
            <person name="De Leon M.E."/>
        </authorList>
    </citation>
    <scope>NUCLEOTIDE SEQUENCE [LARGE SCALE GENOMIC DNA]</scope>
    <source>
        <strain evidence="1 2">HSC-21Su07</strain>
    </source>
</reference>
<evidence type="ECO:0000313" key="2">
    <source>
        <dbReference type="Proteomes" id="UP000545606"/>
    </source>
</evidence>
<evidence type="ECO:0008006" key="3">
    <source>
        <dbReference type="Google" id="ProtNLM"/>
    </source>
</evidence>
<dbReference type="EMBL" id="JACERN010000017">
    <property type="protein sequence ID" value="MBA4707758.1"/>
    <property type="molecule type" value="Genomic_DNA"/>
</dbReference>
<accession>A0A838Y1H8</accession>
<evidence type="ECO:0000313" key="1">
    <source>
        <dbReference type="EMBL" id="MBA4707758.1"/>
    </source>
</evidence>
<proteinExistence type="predicted"/>
<dbReference type="RefSeq" id="WP_181835003.1">
    <property type="nucleotide sequence ID" value="NZ_JACERN010000017.1"/>
</dbReference>